<keyword evidence="1" id="KW-1133">Transmembrane helix</keyword>
<dbReference type="AlphaFoldDB" id="A0A1R3FVF4"/>
<name>A0A1R3FVF4_9ROSI</name>
<keyword evidence="3" id="KW-1185">Reference proteome</keyword>
<gene>
    <name evidence="2" type="ORF">COLO4_38349</name>
</gene>
<evidence type="ECO:0000256" key="1">
    <source>
        <dbReference type="SAM" id="Phobius"/>
    </source>
</evidence>
<evidence type="ECO:0000313" key="2">
    <source>
        <dbReference type="EMBL" id="OMO49837.1"/>
    </source>
</evidence>
<keyword evidence="1" id="KW-0812">Transmembrane</keyword>
<feature type="transmembrane region" description="Helical" evidence="1">
    <location>
        <begin position="169"/>
        <end position="189"/>
    </location>
</feature>
<protein>
    <submittedName>
        <fullName evidence="2">Uncharacterized protein</fullName>
    </submittedName>
</protein>
<feature type="transmembrane region" description="Helical" evidence="1">
    <location>
        <begin position="73"/>
        <end position="93"/>
    </location>
</feature>
<reference evidence="3" key="1">
    <citation type="submission" date="2013-09" db="EMBL/GenBank/DDBJ databases">
        <title>Corchorus olitorius genome sequencing.</title>
        <authorList>
            <person name="Alam M."/>
            <person name="Haque M.S."/>
            <person name="Islam M.S."/>
            <person name="Emdad E.M."/>
            <person name="Islam M.M."/>
            <person name="Ahmed B."/>
            <person name="Halim A."/>
            <person name="Hossen Q.M.M."/>
            <person name="Hossain M.Z."/>
            <person name="Ahmed R."/>
            <person name="Khan M.M."/>
            <person name="Islam R."/>
            <person name="Rashid M.M."/>
            <person name="Khan S.A."/>
            <person name="Rahman M.S."/>
            <person name="Alam M."/>
            <person name="Yahiya A.S."/>
            <person name="Khan M.S."/>
            <person name="Azam M.S."/>
            <person name="Haque T."/>
            <person name="Lashkar M.Z.H."/>
            <person name="Akhand A.I."/>
            <person name="Morshed G."/>
            <person name="Roy S."/>
            <person name="Uddin K.S."/>
            <person name="Rabeya T."/>
            <person name="Hossain A.S."/>
            <person name="Chowdhury A."/>
            <person name="Snigdha A.R."/>
            <person name="Mortoza M.S."/>
            <person name="Matin S.A."/>
            <person name="Hoque S.M.E."/>
            <person name="Islam M.K."/>
            <person name="Roy D.K."/>
            <person name="Haider R."/>
            <person name="Moosa M.M."/>
            <person name="Elias S.M."/>
            <person name="Hasan A.M."/>
            <person name="Jahan S."/>
            <person name="Shafiuddin M."/>
            <person name="Mahmood N."/>
            <person name="Shommy N.S."/>
        </authorList>
    </citation>
    <scope>NUCLEOTIDE SEQUENCE [LARGE SCALE GENOMIC DNA]</scope>
    <source>
        <strain evidence="3">cv. O-4</strain>
    </source>
</reference>
<dbReference type="Proteomes" id="UP000187203">
    <property type="component" value="Unassembled WGS sequence"/>
</dbReference>
<proteinExistence type="predicted"/>
<comment type="caution">
    <text evidence="2">The sequence shown here is derived from an EMBL/GenBank/DDBJ whole genome shotgun (WGS) entry which is preliminary data.</text>
</comment>
<organism evidence="2 3">
    <name type="scientific">Corchorus olitorius</name>
    <dbReference type="NCBI Taxonomy" id="93759"/>
    <lineage>
        <taxon>Eukaryota</taxon>
        <taxon>Viridiplantae</taxon>
        <taxon>Streptophyta</taxon>
        <taxon>Embryophyta</taxon>
        <taxon>Tracheophyta</taxon>
        <taxon>Spermatophyta</taxon>
        <taxon>Magnoliopsida</taxon>
        <taxon>eudicotyledons</taxon>
        <taxon>Gunneridae</taxon>
        <taxon>Pentapetalae</taxon>
        <taxon>rosids</taxon>
        <taxon>malvids</taxon>
        <taxon>Malvales</taxon>
        <taxon>Malvaceae</taxon>
        <taxon>Grewioideae</taxon>
        <taxon>Apeibeae</taxon>
        <taxon>Corchorus</taxon>
    </lineage>
</organism>
<keyword evidence="1" id="KW-0472">Membrane</keyword>
<accession>A0A1R3FVF4</accession>
<evidence type="ECO:0000313" key="3">
    <source>
        <dbReference type="Proteomes" id="UP000187203"/>
    </source>
</evidence>
<sequence>MSMSSSTSSTVVMPTLSNLSTKLVDSVVLRISDLLLMLCDKIQGSNGVAVAGVLETLVRCGAAEDSGILMENLSWIVFVLIFAFCCFVGDFQWGGQATKTRFYVKISLREIASKGLIVRELTVRLTCSSTAILALIDYKTKGSNENKILCQDFFKGECKQRIDCKVIKLVPFAIFLLWFVEFELGIEFLN</sequence>
<dbReference type="EMBL" id="AWUE01024760">
    <property type="protein sequence ID" value="OMO49837.1"/>
    <property type="molecule type" value="Genomic_DNA"/>
</dbReference>